<feature type="compositionally biased region" description="Basic and acidic residues" evidence="1">
    <location>
        <begin position="10"/>
        <end position="25"/>
    </location>
</feature>
<keyword evidence="3" id="KW-1185">Reference proteome</keyword>
<name>A0A9P3GTT5_9APHY</name>
<feature type="region of interest" description="Disordered" evidence="1">
    <location>
        <begin position="533"/>
        <end position="560"/>
    </location>
</feature>
<feature type="compositionally biased region" description="Low complexity" evidence="1">
    <location>
        <begin position="537"/>
        <end position="549"/>
    </location>
</feature>
<feature type="region of interest" description="Disordered" evidence="1">
    <location>
        <begin position="593"/>
        <end position="698"/>
    </location>
</feature>
<protein>
    <submittedName>
        <fullName evidence="2">Uncharacterized protein</fullName>
    </submittedName>
</protein>
<proteinExistence type="predicted"/>
<reference evidence="2 3" key="1">
    <citation type="submission" date="2021-08" db="EMBL/GenBank/DDBJ databases">
        <title>Draft Genome Sequence of Phanerochaete sordida strain YK-624.</title>
        <authorList>
            <person name="Mori T."/>
            <person name="Dohra H."/>
            <person name="Suzuki T."/>
            <person name="Kawagishi H."/>
            <person name="Hirai H."/>
        </authorList>
    </citation>
    <scope>NUCLEOTIDE SEQUENCE [LARGE SCALE GENOMIC DNA]</scope>
    <source>
        <strain evidence="2 3">YK-624</strain>
    </source>
</reference>
<organism evidence="2 3">
    <name type="scientific">Phanerochaete sordida</name>
    <dbReference type="NCBI Taxonomy" id="48140"/>
    <lineage>
        <taxon>Eukaryota</taxon>
        <taxon>Fungi</taxon>
        <taxon>Dikarya</taxon>
        <taxon>Basidiomycota</taxon>
        <taxon>Agaricomycotina</taxon>
        <taxon>Agaricomycetes</taxon>
        <taxon>Polyporales</taxon>
        <taxon>Phanerochaetaceae</taxon>
        <taxon>Phanerochaete</taxon>
    </lineage>
</organism>
<feature type="compositionally biased region" description="Low complexity" evidence="1">
    <location>
        <begin position="626"/>
        <end position="655"/>
    </location>
</feature>
<feature type="compositionally biased region" description="Low complexity" evidence="1">
    <location>
        <begin position="820"/>
        <end position="834"/>
    </location>
</feature>
<evidence type="ECO:0000256" key="1">
    <source>
        <dbReference type="SAM" id="MobiDB-lite"/>
    </source>
</evidence>
<feature type="region of interest" description="Disordered" evidence="1">
    <location>
        <begin position="721"/>
        <end position="834"/>
    </location>
</feature>
<evidence type="ECO:0000313" key="3">
    <source>
        <dbReference type="Proteomes" id="UP000703269"/>
    </source>
</evidence>
<feature type="compositionally biased region" description="Low complexity" evidence="1">
    <location>
        <begin position="769"/>
        <end position="784"/>
    </location>
</feature>
<feature type="compositionally biased region" description="Polar residues" evidence="1">
    <location>
        <begin position="449"/>
        <end position="460"/>
    </location>
</feature>
<feature type="compositionally biased region" description="Basic and acidic residues" evidence="1">
    <location>
        <begin position="601"/>
        <end position="613"/>
    </location>
</feature>
<feature type="compositionally biased region" description="Low complexity" evidence="1">
    <location>
        <begin position="131"/>
        <end position="144"/>
    </location>
</feature>
<dbReference type="EMBL" id="BPQB01000166">
    <property type="protein sequence ID" value="GJF00560.1"/>
    <property type="molecule type" value="Genomic_DNA"/>
</dbReference>
<feature type="region of interest" description="Disordered" evidence="1">
    <location>
        <begin position="1"/>
        <end position="175"/>
    </location>
</feature>
<comment type="caution">
    <text evidence="2">The sequence shown here is derived from an EMBL/GenBank/DDBJ whole genome shotgun (WGS) entry which is preliminary data.</text>
</comment>
<feature type="compositionally biased region" description="Basic residues" evidence="1">
    <location>
        <begin position="40"/>
        <end position="49"/>
    </location>
</feature>
<feature type="compositionally biased region" description="Low complexity" evidence="1">
    <location>
        <begin position="461"/>
        <end position="477"/>
    </location>
</feature>
<feature type="compositionally biased region" description="Polar residues" evidence="1">
    <location>
        <begin position="158"/>
        <end position="167"/>
    </location>
</feature>
<feature type="compositionally biased region" description="Basic residues" evidence="1">
    <location>
        <begin position="66"/>
        <end position="75"/>
    </location>
</feature>
<feature type="compositionally biased region" description="Basic residues" evidence="1">
    <location>
        <begin position="97"/>
        <end position="106"/>
    </location>
</feature>
<sequence length="1010" mass="106719">MPTTTRARQKTQDDQEAHDRERPAQEETMQEPEPDQQGSGKKRPTRSKKKQPEEHEEPEPDQQGSGKKRPTRSKKKQPEEHEEQEQVPQTAENTGGTKKKGAKRKPRASEPSADSAGTHKRMRTRSAPQDATEPATPATPATPAKDASELATPATPDISPTSRSAPQDATEPATPATPVALPVAEVAEVPKLAEVAEVPKLVELAEVPKHAELAAVTSEVPVTVAMPTAAAKTLALPVAEVAEVPKLAELAEVPKHAELAVVASEVPVTAAMPTAAAKRPAEKHVTTVPEQLGLKLVEAWSSQKELRVMEDGGKVLKEKSDNQYFVHVWDGETTEGHPTYTAHASKKIAKLEENDLVRYGITLDSHSQFRRFEPTKQDWVIAKCGDVVNLGSLGNAGGSPDVHLRSMDANFSIAAFGLWTERQPKKATNSHASGRADMQRSAAERSRALQGQLSGPSTPQLSSPHTPSVPLSSTPPLRQVPDRAGSRGGKQQPAQSYAAPYAPEPMPNGYQVAHRTAAAPGTVTGPLGFAPAPPPVSASASSHSAVLAHEPPPPIHPAAALAPGTDTFAFAAPAPAASSSAPAPFAFAHAPVVAPPPRNQALDKGKGERDAHPVLRPSHLTIALTSAGRAEPSPGPSPSASSSAGPAPAAHAPTSTQNGYETTHHDAGPAGRGPGPAPGSLGFAPASDGPEAYQPPAPHAPMAFAFTVAQAATITVADAAAESTPGTSVDGSEQYYDAPDASSDILTPRVQSPLPGSSNYDSGRDTLDAAAGASTGNAANNPATVAGSSRLYPTSLHHADHPGPYTRPFALADKGHDPFPSNSATPTTSASPAISISSTSSSIQYLGMNLAPQDPPVDDPFVPPVIGAALRSDPVLEQLPSIRHVSHAFPVTAEIGYTDLPDGSHLAEEESFPHTWHVCDIHMLFETYWRTPFTTRKGFPKKHYMAFRYLFGFDHHSTSGTSWTRFYSDPYNTYKTIARNRPDLLNKYVNYGCTRLGLWPALVAEYEANP</sequence>
<accession>A0A9P3GTT5</accession>
<dbReference type="AlphaFoldDB" id="A0A9P3GTT5"/>
<evidence type="ECO:0000313" key="2">
    <source>
        <dbReference type="EMBL" id="GJF00560.1"/>
    </source>
</evidence>
<feature type="region of interest" description="Disordered" evidence="1">
    <location>
        <begin position="424"/>
        <end position="509"/>
    </location>
</feature>
<gene>
    <name evidence="2" type="ORF">PsYK624_168530</name>
</gene>
<dbReference type="Proteomes" id="UP000703269">
    <property type="component" value="Unassembled WGS sequence"/>
</dbReference>
<feature type="compositionally biased region" description="Low complexity" evidence="1">
    <location>
        <begin position="491"/>
        <end position="501"/>
    </location>
</feature>